<dbReference type="PRINTS" id="PR01837">
    <property type="entry name" value="MGTCSAPBPROT"/>
</dbReference>
<sequence length="149" mass="15064">MIDVDTPLRLLAGVGVTFLMGLERSRRIPSVGARTFGMIGLAGATAALTSVHYGGADPALLGRVLQGVLMGVGFVGAGVIMHRACRQSLHGVTTAAAIWVAALVGFAAGLADWPLLVGAAVLSILLLMLPEPLQAGGRSKAAPRADQGG</sequence>
<dbReference type="GO" id="GO:0005886">
    <property type="term" value="C:plasma membrane"/>
    <property type="evidence" value="ECO:0007669"/>
    <property type="project" value="UniProtKB-SubCell"/>
</dbReference>
<comment type="caution">
    <text evidence="9">The sequence shown here is derived from an EMBL/GenBank/DDBJ whole genome shotgun (WGS) entry which is preliminary data.</text>
</comment>
<dbReference type="InterPro" id="IPR003416">
    <property type="entry name" value="MgtC/SapB/SrpB/YhiD_fam"/>
</dbReference>
<feature type="transmembrane region" description="Helical" evidence="7">
    <location>
        <begin position="35"/>
        <end position="54"/>
    </location>
</feature>
<dbReference type="RefSeq" id="WP_111527891.1">
    <property type="nucleotide sequence ID" value="NZ_JBHRSG010000002.1"/>
</dbReference>
<evidence type="ECO:0000256" key="3">
    <source>
        <dbReference type="ARBA" id="ARBA00022475"/>
    </source>
</evidence>
<dbReference type="AlphaFoldDB" id="A0A328AHB8"/>
<accession>A0A328AHB8</accession>
<keyword evidence="5 7" id="KW-1133">Transmembrane helix</keyword>
<protein>
    <recommendedName>
        <fullName evidence="7">Protein MgtC</fullName>
    </recommendedName>
</protein>
<evidence type="ECO:0000256" key="5">
    <source>
        <dbReference type="ARBA" id="ARBA00022989"/>
    </source>
</evidence>
<feature type="transmembrane region" description="Helical" evidence="7">
    <location>
        <begin position="113"/>
        <end position="130"/>
    </location>
</feature>
<keyword evidence="7" id="KW-0997">Cell inner membrane</keyword>
<gene>
    <name evidence="9" type="ORF">DJ017_06210</name>
</gene>
<keyword evidence="3" id="KW-1003">Cell membrane</keyword>
<evidence type="ECO:0000256" key="4">
    <source>
        <dbReference type="ARBA" id="ARBA00022692"/>
    </source>
</evidence>
<dbReference type="OrthoDB" id="9811198at2"/>
<evidence type="ECO:0000256" key="1">
    <source>
        <dbReference type="ARBA" id="ARBA00004651"/>
    </source>
</evidence>
<evidence type="ECO:0000256" key="2">
    <source>
        <dbReference type="ARBA" id="ARBA00009298"/>
    </source>
</evidence>
<name>A0A328AHB8_9CAUL</name>
<keyword evidence="10" id="KW-1185">Reference proteome</keyword>
<feature type="domain" description="MgtC/SapB/SrpB/YhiD N-terminal" evidence="8">
    <location>
        <begin position="10"/>
        <end position="134"/>
    </location>
</feature>
<evidence type="ECO:0000313" key="10">
    <source>
        <dbReference type="Proteomes" id="UP000249254"/>
    </source>
</evidence>
<dbReference type="Proteomes" id="UP000249254">
    <property type="component" value="Unassembled WGS sequence"/>
</dbReference>
<dbReference type="PANTHER" id="PTHR33778:SF1">
    <property type="entry name" value="MAGNESIUM TRANSPORTER YHID-RELATED"/>
    <property type="match status" value="1"/>
</dbReference>
<reference evidence="10" key="1">
    <citation type="submission" date="2018-05" db="EMBL/GenBank/DDBJ databases">
        <authorList>
            <person name="Li X."/>
        </authorList>
    </citation>
    <scope>NUCLEOTIDE SEQUENCE [LARGE SCALE GENOMIC DNA]</scope>
    <source>
        <strain evidence="10">LX32</strain>
    </source>
</reference>
<evidence type="ECO:0000256" key="6">
    <source>
        <dbReference type="ARBA" id="ARBA00023136"/>
    </source>
</evidence>
<dbReference type="EMBL" id="QFYQ01000001">
    <property type="protein sequence ID" value="RAK54140.1"/>
    <property type="molecule type" value="Genomic_DNA"/>
</dbReference>
<keyword evidence="4 7" id="KW-0812">Transmembrane</keyword>
<keyword evidence="6 7" id="KW-0472">Membrane</keyword>
<comment type="subcellular location">
    <subcellularLocation>
        <location evidence="7">Cell inner membrane</location>
        <topology evidence="7">Multi-pass membrane protein</topology>
    </subcellularLocation>
    <subcellularLocation>
        <location evidence="1">Cell membrane</location>
        <topology evidence="1">Multi-pass membrane protein</topology>
    </subcellularLocation>
</comment>
<dbReference type="PANTHER" id="PTHR33778">
    <property type="entry name" value="PROTEIN MGTC"/>
    <property type="match status" value="1"/>
</dbReference>
<dbReference type="InterPro" id="IPR049177">
    <property type="entry name" value="MgtC_SapB_SrpB_YhiD_N"/>
</dbReference>
<proteinExistence type="inferred from homology"/>
<comment type="similarity">
    <text evidence="2 7">Belongs to the MgtC/SapB family.</text>
</comment>
<feature type="transmembrane region" description="Helical" evidence="7">
    <location>
        <begin position="60"/>
        <end position="81"/>
    </location>
</feature>
<feature type="transmembrane region" description="Helical" evidence="7">
    <location>
        <begin position="88"/>
        <end position="107"/>
    </location>
</feature>
<organism evidence="9 10">
    <name type="scientific">Phenylobacterium soli</name>
    <dbReference type="NCBI Taxonomy" id="2170551"/>
    <lineage>
        <taxon>Bacteria</taxon>
        <taxon>Pseudomonadati</taxon>
        <taxon>Pseudomonadota</taxon>
        <taxon>Alphaproteobacteria</taxon>
        <taxon>Caulobacterales</taxon>
        <taxon>Caulobacteraceae</taxon>
        <taxon>Phenylobacterium</taxon>
    </lineage>
</organism>
<evidence type="ECO:0000259" key="8">
    <source>
        <dbReference type="Pfam" id="PF02308"/>
    </source>
</evidence>
<dbReference type="Pfam" id="PF02308">
    <property type="entry name" value="MgtC"/>
    <property type="match status" value="1"/>
</dbReference>
<evidence type="ECO:0000256" key="7">
    <source>
        <dbReference type="RuleBase" id="RU365041"/>
    </source>
</evidence>
<evidence type="ECO:0000313" key="9">
    <source>
        <dbReference type="EMBL" id="RAK54140.1"/>
    </source>
</evidence>